<dbReference type="AlphaFoldDB" id="A0A177G5F9"/>
<name>A0A177G5F9_9PROT</name>
<reference evidence="4" key="1">
    <citation type="submission" date="2014-06" db="EMBL/GenBank/DDBJ databases">
        <authorList>
            <person name="Winans N.J."/>
            <person name="Newell P.D."/>
            <person name="Douglas A.E."/>
        </authorList>
    </citation>
    <scope>NUCLEOTIDE SEQUENCE [LARGE SCALE GENOMIC DNA]</scope>
    <source>
        <strain evidence="4">DsW_057</strain>
    </source>
</reference>
<evidence type="ECO:0000313" key="2">
    <source>
        <dbReference type="EMBL" id="OUJ04527.1"/>
    </source>
</evidence>
<protein>
    <submittedName>
        <fullName evidence="1">Uncharacterized protein</fullName>
    </submittedName>
</protein>
<dbReference type="EMBL" id="LVHD01000168">
    <property type="protein sequence ID" value="OAG75021.1"/>
    <property type="molecule type" value="Genomic_DNA"/>
</dbReference>
<accession>A0A177G5F9</accession>
<dbReference type="EMBL" id="JOPG01000029">
    <property type="protein sequence ID" value="OUJ04527.1"/>
    <property type="molecule type" value="Genomic_DNA"/>
</dbReference>
<dbReference type="Proteomes" id="UP000077349">
    <property type="component" value="Unassembled WGS sequence"/>
</dbReference>
<dbReference type="PATRIC" id="fig|178901.16.peg.4128"/>
<proteinExistence type="predicted"/>
<sequence length="88" mass="9923">MLSTHQIFDGLVMTCFPKTRSFGIGFFHAGLRKLDEESFMTAAAMLEDVKASLKRVITGLFFDKAVLWDVALKNIDWLTERTCCNGDT</sequence>
<reference evidence="2" key="2">
    <citation type="submission" date="2014-06" db="EMBL/GenBank/DDBJ databases">
        <authorList>
            <person name="Ju J."/>
            <person name="Zhang J."/>
        </authorList>
    </citation>
    <scope>NUCLEOTIDE SEQUENCE [LARGE SCALE GENOMIC DNA]</scope>
    <source>
        <strain evidence="2">DsW_057</strain>
    </source>
</reference>
<organism evidence="1 3">
    <name type="scientific">Acetobacter malorum</name>
    <dbReference type="NCBI Taxonomy" id="178901"/>
    <lineage>
        <taxon>Bacteria</taxon>
        <taxon>Pseudomonadati</taxon>
        <taxon>Pseudomonadota</taxon>
        <taxon>Alphaproteobacteria</taxon>
        <taxon>Acetobacterales</taxon>
        <taxon>Acetobacteraceae</taxon>
        <taxon>Acetobacter</taxon>
    </lineage>
</organism>
<dbReference type="Proteomes" id="UP000242683">
    <property type="component" value="Unassembled WGS sequence"/>
</dbReference>
<evidence type="ECO:0000313" key="4">
    <source>
        <dbReference type="Proteomes" id="UP000242683"/>
    </source>
</evidence>
<evidence type="ECO:0000313" key="1">
    <source>
        <dbReference type="EMBL" id="OAG75021.1"/>
    </source>
</evidence>
<evidence type="ECO:0000313" key="3">
    <source>
        <dbReference type="Proteomes" id="UP000077349"/>
    </source>
</evidence>
<comment type="caution">
    <text evidence="1">The sequence shown here is derived from an EMBL/GenBank/DDBJ whole genome shotgun (WGS) entry which is preliminary data.</text>
</comment>
<gene>
    <name evidence="1" type="ORF">Amal_03818</name>
    <name evidence="2" type="ORF">HK23_08610</name>
</gene>
<reference evidence="1 3" key="3">
    <citation type="submission" date="2016-03" db="EMBL/GenBank/DDBJ databases">
        <title>Draft genome sequence of Acetobacter malorum CECT 7742, a strain isolated from strawberry vinegar.</title>
        <authorList>
            <person name="Sainz F."/>
            <person name="Mas A."/>
            <person name="Torija M.J."/>
        </authorList>
    </citation>
    <scope>NUCLEOTIDE SEQUENCE [LARGE SCALE GENOMIC DNA]</scope>
    <source>
        <strain evidence="1 3">CECT 7742</strain>
    </source>
</reference>